<reference evidence="2 3" key="1">
    <citation type="journal article" date="2014" name="Front. Genet.">
        <title>Genome and metabolic network of "Candidatus Phaeomarinobacter ectocarpi" Ec32, a new candidate genus of Alphaproteobacteria frequently associated with brown algae.</title>
        <authorList>
            <person name="Dittami S.M."/>
            <person name="Barbeyron T."/>
            <person name="Boyen C."/>
            <person name="Cambefort J."/>
            <person name="Collet G."/>
            <person name="Delage L."/>
            <person name="Gobet A."/>
            <person name="Groisillier A."/>
            <person name="Leblanc C."/>
            <person name="Michel G."/>
            <person name="Scornet D."/>
            <person name="Siegel A."/>
            <person name="Tapia J.E."/>
            <person name="Tonon T."/>
        </authorList>
    </citation>
    <scope>NUCLEOTIDE SEQUENCE [LARGE SCALE GENOMIC DNA]</scope>
    <source>
        <strain evidence="2 3">Ec32</strain>
    </source>
</reference>
<feature type="domain" description="Co-chaperone DjlA N-terminal" evidence="1">
    <location>
        <begin position="22"/>
        <end position="134"/>
    </location>
</feature>
<dbReference type="EMBL" id="HG966617">
    <property type="protein sequence ID" value="CDO59379.1"/>
    <property type="molecule type" value="Genomic_DNA"/>
</dbReference>
<evidence type="ECO:0000259" key="1">
    <source>
        <dbReference type="Pfam" id="PF05099"/>
    </source>
</evidence>
<dbReference type="KEGG" id="pect:BN1012_Phect1165"/>
<dbReference type="RefSeq" id="WP_043950054.1">
    <property type="nucleotide sequence ID" value="NZ_HG966617.1"/>
</dbReference>
<proteinExistence type="predicted"/>
<dbReference type="CDD" id="cd07313">
    <property type="entry name" value="terB_like_2"/>
    <property type="match status" value="1"/>
</dbReference>
<dbReference type="SUPFAM" id="SSF158682">
    <property type="entry name" value="TerB-like"/>
    <property type="match status" value="1"/>
</dbReference>
<dbReference type="Proteomes" id="UP000032160">
    <property type="component" value="Chromosome I"/>
</dbReference>
<sequence length="144" mass="15713">MIDALKQLLGGGSDLPDETTVAVGLLLEVIRMDDDYDAAERTAVARTLSRRFGMSESDASRMVVEATAKPRTTYDDNQLLKSVNQHFSPEQKTALLEMLWEIALADGELHRFENHAILAIANKLGMGQAELNATQATAKARLAA</sequence>
<name>X5MEQ8_9HYPH</name>
<organism evidence="2 3">
    <name type="scientific">Candidatus Phaeomarinibacter ectocarpi</name>
    <dbReference type="NCBI Taxonomy" id="1458461"/>
    <lineage>
        <taxon>Bacteria</taxon>
        <taxon>Pseudomonadati</taxon>
        <taxon>Pseudomonadota</taxon>
        <taxon>Alphaproteobacteria</taxon>
        <taxon>Hyphomicrobiales</taxon>
        <taxon>Parvibaculaceae</taxon>
        <taxon>Candidatus Phaeomarinibacter</taxon>
    </lineage>
</organism>
<gene>
    <name evidence="2" type="ORF">BN1012_Phect1165</name>
</gene>
<dbReference type="InterPro" id="IPR029024">
    <property type="entry name" value="TerB-like"/>
</dbReference>
<dbReference type="AlphaFoldDB" id="X5MEQ8"/>
<protein>
    <recommendedName>
        <fullName evidence="1">Co-chaperone DjlA N-terminal domain-containing protein</fullName>
    </recommendedName>
</protein>
<dbReference type="Pfam" id="PF05099">
    <property type="entry name" value="TerB"/>
    <property type="match status" value="1"/>
</dbReference>
<dbReference type="Gene3D" id="1.10.3680.10">
    <property type="entry name" value="TerB-like"/>
    <property type="match status" value="1"/>
</dbReference>
<evidence type="ECO:0000313" key="2">
    <source>
        <dbReference type="EMBL" id="CDO59379.1"/>
    </source>
</evidence>
<keyword evidence="3" id="KW-1185">Reference proteome</keyword>
<dbReference type="OrthoDB" id="5402150at2"/>
<evidence type="ECO:0000313" key="3">
    <source>
        <dbReference type="Proteomes" id="UP000032160"/>
    </source>
</evidence>
<dbReference type="HOGENOM" id="CLU_111095_2_0_5"/>
<dbReference type="InterPro" id="IPR007791">
    <property type="entry name" value="DjlA_N"/>
</dbReference>
<accession>X5MEQ8</accession>